<feature type="compositionally biased region" description="Basic and acidic residues" evidence="1">
    <location>
        <begin position="131"/>
        <end position="144"/>
    </location>
</feature>
<feature type="compositionally biased region" description="Polar residues" evidence="1">
    <location>
        <begin position="145"/>
        <end position="156"/>
    </location>
</feature>
<dbReference type="EMBL" id="FNNF01000016">
    <property type="protein sequence ID" value="SDW47365.1"/>
    <property type="molecule type" value="Genomic_DNA"/>
</dbReference>
<dbReference type="AlphaFoldDB" id="A0A1H2TU13"/>
<reference evidence="2 3" key="1">
    <citation type="submission" date="2016-10" db="EMBL/GenBank/DDBJ databases">
        <authorList>
            <person name="de Groot N.N."/>
        </authorList>
    </citation>
    <scope>NUCLEOTIDE SEQUENCE [LARGE SCALE GENOMIC DNA]</scope>
    <source>
        <strain evidence="2 3">S3b</strain>
    </source>
</reference>
<evidence type="ECO:0008006" key="4">
    <source>
        <dbReference type="Google" id="ProtNLM"/>
    </source>
</evidence>
<organism evidence="2 3">
    <name type="scientific">Kandleria vitulina</name>
    <dbReference type="NCBI Taxonomy" id="1630"/>
    <lineage>
        <taxon>Bacteria</taxon>
        <taxon>Bacillati</taxon>
        <taxon>Bacillota</taxon>
        <taxon>Erysipelotrichia</taxon>
        <taxon>Erysipelotrichales</taxon>
        <taxon>Coprobacillaceae</taxon>
        <taxon>Kandleria</taxon>
    </lineage>
</organism>
<dbReference type="eggNOG" id="COG4886">
    <property type="taxonomic scope" value="Bacteria"/>
</dbReference>
<evidence type="ECO:0000256" key="1">
    <source>
        <dbReference type="SAM" id="MobiDB-lite"/>
    </source>
</evidence>
<accession>A0A1H2TU13</accession>
<dbReference type="SUPFAM" id="SSF49265">
    <property type="entry name" value="Fibronectin type III"/>
    <property type="match status" value="1"/>
</dbReference>
<dbReference type="InterPro" id="IPR013783">
    <property type="entry name" value="Ig-like_fold"/>
</dbReference>
<evidence type="ECO:0000313" key="3">
    <source>
        <dbReference type="Proteomes" id="UP000182429"/>
    </source>
</evidence>
<feature type="compositionally biased region" description="Basic and acidic residues" evidence="1">
    <location>
        <begin position="187"/>
        <end position="198"/>
    </location>
</feature>
<dbReference type="InterPro" id="IPR036116">
    <property type="entry name" value="FN3_sf"/>
</dbReference>
<gene>
    <name evidence="2" type="ORF">SAMN04487759_11615</name>
</gene>
<protein>
    <recommendedName>
        <fullName evidence="4">Fibronectin type-III domain-containing protein</fullName>
    </recommendedName>
</protein>
<name>A0A1H2TU13_9FIRM</name>
<feature type="region of interest" description="Disordered" evidence="1">
    <location>
        <begin position="86"/>
        <end position="198"/>
    </location>
</feature>
<dbReference type="Proteomes" id="UP000182429">
    <property type="component" value="Unassembled WGS sequence"/>
</dbReference>
<feature type="compositionally biased region" description="Basic and acidic residues" evidence="1">
    <location>
        <begin position="157"/>
        <end position="169"/>
    </location>
</feature>
<proteinExistence type="predicted"/>
<sequence length="747" mass="84123">MIDFSFLWFILVFHVIMATSEVREMNKKLTSIYISATVLSGVISVPSASTVVKRYPRLDFSNLINNMGEIRFSNEKSYSIKKTMMDNEQDNDLNNNEETSDEDTTQNDTSNNDTAEEDSSKKTVQGEVSNEDVKQEDSTDKNTKQDVSSENSVNQEDTVKRKGLLKSDVESPSEDDPTTTVNSVSDEEVRIANQKEEDAKKKYEDLERFDQDNKDITVPRVNKEVNTDEIVDVPQGLAMDDNYVYISSYDGIKAYLSDLGKSNKQIQVHNSVIYVLRLNDELRKYKTIVLPDTNHVGGLTCLNGQLWISLDTGNSIGQKLVYLNTQTIHDQLNWDNDDEYVVDHYDGENKINGVTSASFVTSFNDDLYVGTFNSESNSVIQGFHPGSEDAFVSYSVIKKAQGAAFMTVGGITYLMVSSSYGRVNSSGLYAYSVTNVGYSNSKIRAVSSIVLPGMSEGIVEKDGTLYVLFESGSHRYNANPMNSAVTSMGKVIAGKSSNMLNMKRTLSGGDINVSVNATSFSYNGKIRYPRVTSVKYKNMNLPYSIKYTASKTPGTYVMTITINTPTYSGVKNIRYTINKANANTHGSVRLSRTSFTYNKKVQKPSVKSVVIYGHKIKVKKVEYLSPKSKKVGIYTIKITLKDNPYATRVIYRTYKIVPKATKIKSHKAKKGAITLKWKKQNARYEIQYSTHKNMKNAVRKKFKTATSTTLKHLSRKKYYYVRIRTYKIVNGKYIYSAYSSIRKIRTK</sequence>
<dbReference type="STRING" id="1630.SAMN05216514_10774"/>
<dbReference type="Gene3D" id="2.60.40.10">
    <property type="entry name" value="Immunoglobulins"/>
    <property type="match status" value="1"/>
</dbReference>
<evidence type="ECO:0000313" key="2">
    <source>
        <dbReference type="EMBL" id="SDW47365.1"/>
    </source>
</evidence>